<dbReference type="AlphaFoldDB" id="A0A0S6UBA7"/>
<proteinExistence type="predicted"/>
<organism evidence="1">
    <name type="scientific">Moorella thermoacetica Y72</name>
    <dbReference type="NCBI Taxonomy" id="1325331"/>
    <lineage>
        <taxon>Bacteria</taxon>
        <taxon>Bacillati</taxon>
        <taxon>Bacillota</taxon>
        <taxon>Clostridia</taxon>
        <taxon>Neomoorellales</taxon>
        <taxon>Neomoorellaceae</taxon>
        <taxon>Neomoorella</taxon>
    </lineage>
</organism>
<gene>
    <name evidence="1" type="ORF">MTY_1589</name>
</gene>
<accession>A0A0S6UBA7</accession>
<protein>
    <submittedName>
        <fullName evidence="1">Uncharacterized protein</fullName>
    </submittedName>
</protein>
<evidence type="ECO:0000313" key="1">
    <source>
        <dbReference type="EMBL" id="GAF26250.1"/>
    </source>
</evidence>
<dbReference type="Proteomes" id="UP000063718">
    <property type="component" value="Unassembled WGS sequence"/>
</dbReference>
<dbReference type="EMBL" id="DF238840">
    <property type="protein sequence ID" value="GAF26250.1"/>
    <property type="molecule type" value="Genomic_DNA"/>
</dbReference>
<sequence length="42" mass="4946">MLLPTPDYWTPFIMTIRLSKNTFRIYFAVPEAFPAKIIKNSL</sequence>
<reference evidence="1" key="1">
    <citation type="journal article" date="2014" name="Gene">
        <title>Genome-guided analysis of transformation efficiency and carbon dioxide assimilation by Moorella thermoacetica Y72.</title>
        <authorList>
            <person name="Tsukahara K."/>
            <person name="Kita A."/>
            <person name="Nakashimada Y."/>
            <person name="Hoshino T."/>
            <person name="Murakami K."/>
        </authorList>
    </citation>
    <scope>NUCLEOTIDE SEQUENCE [LARGE SCALE GENOMIC DNA]</scope>
    <source>
        <strain evidence="1">Y72</strain>
    </source>
</reference>
<name>A0A0S6UBA7_NEOTH</name>